<evidence type="ECO:0000313" key="2">
    <source>
        <dbReference type="Proteomes" id="UP000749559"/>
    </source>
</evidence>
<dbReference type="Proteomes" id="UP000749559">
    <property type="component" value="Unassembled WGS sequence"/>
</dbReference>
<organism evidence="1 2">
    <name type="scientific">Owenia fusiformis</name>
    <name type="common">Polychaete worm</name>
    <dbReference type="NCBI Taxonomy" id="6347"/>
    <lineage>
        <taxon>Eukaryota</taxon>
        <taxon>Metazoa</taxon>
        <taxon>Spiralia</taxon>
        <taxon>Lophotrochozoa</taxon>
        <taxon>Annelida</taxon>
        <taxon>Polychaeta</taxon>
        <taxon>Sedentaria</taxon>
        <taxon>Canalipalpata</taxon>
        <taxon>Sabellida</taxon>
        <taxon>Oweniida</taxon>
        <taxon>Oweniidae</taxon>
        <taxon>Owenia</taxon>
    </lineage>
</organism>
<name>A0A8S4PWA9_OWEFU</name>
<evidence type="ECO:0000313" key="1">
    <source>
        <dbReference type="EMBL" id="CAH1798337.1"/>
    </source>
</evidence>
<gene>
    <name evidence="1" type="ORF">OFUS_LOCUS22490</name>
</gene>
<sequence>MDAAAFLVEKSAFAVTAAQGVLDGVNEAQKAGLKAVSFIAKAGLGGIINIKELRLNAELAVADTGEFGGTIVVSFLGQADDTFSFKIKLYSIEDMVMILVDKVKDLLKL</sequence>
<dbReference type="EMBL" id="CAIIXF020000011">
    <property type="protein sequence ID" value="CAH1798337.1"/>
    <property type="molecule type" value="Genomic_DNA"/>
</dbReference>
<protein>
    <submittedName>
        <fullName evidence="1">Uncharacterized protein</fullName>
    </submittedName>
</protein>
<dbReference type="AlphaFoldDB" id="A0A8S4PWA9"/>
<reference evidence="1" key="1">
    <citation type="submission" date="2022-03" db="EMBL/GenBank/DDBJ databases">
        <authorList>
            <person name="Martin C."/>
        </authorList>
    </citation>
    <scope>NUCLEOTIDE SEQUENCE</scope>
</reference>
<proteinExistence type="predicted"/>
<comment type="caution">
    <text evidence="1">The sequence shown here is derived from an EMBL/GenBank/DDBJ whole genome shotgun (WGS) entry which is preliminary data.</text>
</comment>
<keyword evidence="2" id="KW-1185">Reference proteome</keyword>
<accession>A0A8S4PWA9</accession>